<dbReference type="EMBL" id="CP009170">
    <property type="protein sequence ID" value="AIS52144.1"/>
    <property type="molecule type" value="Genomic_DNA"/>
</dbReference>
<dbReference type="STRING" id="2325.TKV_c09670"/>
<organism evidence="1 2">
    <name type="scientific">Thermoanaerobacter kivui</name>
    <name type="common">Acetogenium kivui</name>
    <dbReference type="NCBI Taxonomy" id="2325"/>
    <lineage>
        <taxon>Bacteria</taxon>
        <taxon>Bacillati</taxon>
        <taxon>Bacillota</taxon>
        <taxon>Clostridia</taxon>
        <taxon>Thermoanaerobacterales</taxon>
        <taxon>Thermoanaerobacteraceae</taxon>
        <taxon>Thermoanaerobacter</taxon>
    </lineage>
</organism>
<dbReference type="OrthoDB" id="1726896at2"/>
<evidence type="ECO:0000313" key="1">
    <source>
        <dbReference type="EMBL" id="AIS52144.1"/>
    </source>
</evidence>
<evidence type="ECO:0000313" key="2">
    <source>
        <dbReference type="Proteomes" id="UP000029669"/>
    </source>
</evidence>
<reference evidence="2" key="1">
    <citation type="journal article" date="2015" name="Genome Announc.">
        <title>Whole-Genome Sequences of 80 Environmental and Clinical Isolates of Burkholderia pseudomallei.</title>
        <authorList>
            <person name="Johnson S.L."/>
            <person name="Baker A.L."/>
            <person name="Chain P.S."/>
            <person name="Currie B.J."/>
            <person name="Daligault H.E."/>
            <person name="Davenport K.W."/>
            <person name="Davis C.B."/>
            <person name="Inglis T.J."/>
            <person name="Kaestli M."/>
            <person name="Koren S."/>
            <person name="Mayo M."/>
            <person name="Merritt A.J."/>
            <person name="Price E.P."/>
            <person name="Sarovich D.S."/>
            <person name="Warner J."/>
            <person name="Rosovitz M.J."/>
        </authorList>
    </citation>
    <scope>NUCLEOTIDE SEQUENCE [LARGE SCALE GENOMIC DNA]</scope>
    <source>
        <strain evidence="2">DSM 2030</strain>
    </source>
</reference>
<dbReference type="eggNOG" id="ENOG502ZF3N">
    <property type="taxonomic scope" value="Bacteria"/>
</dbReference>
<dbReference type="HOGENOM" id="CLU_201289_0_0_9"/>
<dbReference type="Proteomes" id="UP000029669">
    <property type="component" value="Chromosome"/>
</dbReference>
<dbReference type="KEGG" id="tki:TKV_c09670"/>
<name>A0A097AQN5_THEKI</name>
<sequence>MGAEKNLNEELKKLMANINEKIKSDDILNSLLNNDISYVREGESDWKLKYGREIVEIYKKLLKIVDKLSAVSQ</sequence>
<protein>
    <submittedName>
        <fullName evidence="1">Uncharacterized protein</fullName>
    </submittedName>
</protein>
<proteinExistence type="predicted"/>
<dbReference type="RefSeq" id="WP_049684942.1">
    <property type="nucleotide sequence ID" value="NZ_CP009170.1"/>
</dbReference>
<accession>A0A097AQN5</accession>
<dbReference type="AlphaFoldDB" id="A0A097AQN5"/>
<gene>
    <name evidence="1" type="ORF">TKV_c09670</name>
</gene>
<keyword evidence="2" id="KW-1185">Reference proteome</keyword>